<feature type="transmembrane region" description="Helical" evidence="1">
    <location>
        <begin position="12"/>
        <end position="29"/>
    </location>
</feature>
<gene>
    <name evidence="2" type="ordered locus">MTR_5g098485</name>
</gene>
<accession>A0A072UGE0</accession>
<keyword evidence="1" id="KW-1133">Transmembrane helix</keyword>
<evidence type="ECO:0000313" key="2">
    <source>
        <dbReference type="EMBL" id="KEH28486.1"/>
    </source>
</evidence>
<dbReference type="HOGENOM" id="CLU_2964367_0_0_1"/>
<evidence type="ECO:0000313" key="3">
    <source>
        <dbReference type="EnsemblPlants" id="KEH28486"/>
    </source>
</evidence>
<dbReference type="AlphaFoldDB" id="A0A072UGE0"/>
<sequence length="59" mass="6497">MATSGGVEQSQGVIYSLFSLLFRNLLLKLPRIQKSVYSIPSRISWPNISPKGLGLMVFG</sequence>
<protein>
    <submittedName>
        <fullName evidence="2">Transmembrane protein, putative</fullName>
    </submittedName>
</protein>
<keyword evidence="1" id="KW-0472">Membrane</keyword>
<keyword evidence="4" id="KW-1185">Reference proteome</keyword>
<reference evidence="2 4" key="1">
    <citation type="journal article" date="2011" name="Nature">
        <title>The Medicago genome provides insight into the evolution of rhizobial symbioses.</title>
        <authorList>
            <person name="Young N.D."/>
            <person name="Debelle F."/>
            <person name="Oldroyd G.E."/>
            <person name="Geurts R."/>
            <person name="Cannon S.B."/>
            <person name="Udvardi M.K."/>
            <person name="Benedito V.A."/>
            <person name="Mayer K.F."/>
            <person name="Gouzy J."/>
            <person name="Schoof H."/>
            <person name="Van de Peer Y."/>
            <person name="Proost S."/>
            <person name="Cook D.R."/>
            <person name="Meyers B.C."/>
            <person name="Spannagl M."/>
            <person name="Cheung F."/>
            <person name="De Mita S."/>
            <person name="Krishnakumar V."/>
            <person name="Gundlach H."/>
            <person name="Zhou S."/>
            <person name="Mudge J."/>
            <person name="Bharti A.K."/>
            <person name="Murray J.D."/>
            <person name="Naoumkina M.A."/>
            <person name="Rosen B."/>
            <person name="Silverstein K.A."/>
            <person name="Tang H."/>
            <person name="Rombauts S."/>
            <person name="Zhao P.X."/>
            <person name="Zhou P."/>
            <person name="Barbe V."/>
            <person name="Bardou P."/>
            <person name="Bechner M."/>
            <person name="Bellec A."/>
            <person name="Berger A."/>
            <person name="Berges H."/>
            <person name="Bidwell S."/>
            <person name="Bisseling T."/>
            <person name="Choisne N."/>
            <person name="Couloux A."/>
            <person name="Denny R."/>
            <person name="Deshpande S."/>
            <person name="Dai X."/>
            <person name="Doyle J.J."/>
            <person name="Dudez A.M."/>
            <person name="Farmer A.D."/>
            <person name="Fouteau S."/>
            <person name="Franken C."/>
            <person name="Gibelin C."/>
            <person name="Gish J."/>
            <person name="Goldstein S."/>
            <person name="Gonzalez A.J."/>
            <person name="Green P.J."/>
            <person name="Hallab A."/>
            <person name="Hartog M."/>
            <person name="Hua A."/>
            <person name="Humphray S.J."/>
            <person name="Jeong D.H."/>
            <person name="Jing Y."/>
            <person name="Jocker A."/>
            <person name="Kenton S.M."/>
            <person name="Kim D.J."/>
            <person name="Klee K."/>
            <person name="Lai H."/>
            <person name="Lang C."/>
            <person name="Lin S."/>
            <person name="Macmil S.L."/>
            <person name="Magdelenat G."/>
            <person name="Matthews L."/>
            <person name="McCorrison J."/>
            <person name="Monaghan E.L."/>
            <person name="Mun J.H."/>
            <person name="Najar F.Z."/>
            <person name="Nicholson C."/>
            <person name="Noirot C."/>
            <person name="O'Bleness M."/>
            <person name="Paule C.R."/>
            <person name="Poulain J."/>
            <person name="Prion F."/>
            <person name="Qin B."/>
            <person name="Qu C."/>
            <person name="Retzel E.F."/>
            <person name="Riddle C."/>
            <person name="Sallet E."/>
            <person name="Samain S."/>
            <person name="Samson N."/>
            <person name="Sanders I."/>
            <person name="Saurat O."/>
            <person name="Scarpelli C."/>
            <person name="Schiex T."/>
            <person name="Segurens B."/>
            <person name="Severin A.J."/>
            <person name="Sherrier D.J."/>
            <person name="Shi R."/>
            <person name="Sims S."/>
            <person name="Singer S.R."/>
            <person name="Sinharoy S."/>
            <person name="Sterck L."/>
            <person name="Viollet A."/>
            <person name="Wang B.B."/>
            <person name="Wang K."/>
            <person name="Wang M."/>
            <person name="Wang X."/>
            <person name="Warfsmann J."/>
            <person name="Weissenbach J."/>
            <person name="White D.D."/>
            <person name="White J.D."/>
            <person name="Wiley G.B."/>
            <person name="Wincker P."/>
            <person name="Xing Y."/>
            <person name="Yang L."/>
            <person name="Yao Z."/>
            <person name="Ying F."/>
            <person name="Zhai J."/>
            <person name="Zhou L."/>
            <person name="Zuber A."/>
            <person name="Denarie J."/>
            <person name="Dixon R.A."/>
            <person name="May G.D."/>
            <person name="Schwartz D.C."/>
            <person name="Rogers J."/>
            <person name="Quetier F."/>
            <person name="Town C.D."/>
            <person name="Roe B.A."/>
        </authorList>
    </citation>
    <scope>NUCLEOTIDE SEQUENCE [LARGE SCALE GENOMIC DNA]</scope>
    <source>
        <strain evidence="2">A17</strain>
        <strain evidence="3 4">cv. Jemalong A17</strain>
    </source>
</reference>
<organism evidence="2 4">
    <name type="scientific">Medicago truncatula</name>
    <name type="common">Barrel medic</name>
    <name type="synonym">Medicago tribuloides</name>
    <dbReference type="NCBI Taxonomy" id="3880"/>
    <lineage>
        <taxon>Eukaryota</taxon>
        <taxon>Viridiplantae</taxon>
        <taxon>Streptophyta</taxon>
        <taxon>Embryophyta</taxon>
        <taxon>Tracheophyta</taxon>
        <taxon>Spermatophyta</taxon>
        <taxon>Magnoliopsida</taxon>
        <taxon>eudicotyledons</taxon>
        <taxon>Gunneridae</taxon>
        <taxon>Pentapetalae</taxon>
        <taxon>rosids</taxon>
        <taxon>fabids</taxon>
        <taxon>Fabales</taxon>
        <taxon>Fabaceae</taxon>
        <taxon>Papilionoideae</taxon>
        <taxon>50 kb inversion clade</taxon>
        <taxon>NPAAA clade</taxon>
        <taxon>Hologalegina</taxon>
        <taxon>IRL clade</taxon>
        <taxon>Trifolieae</taxon>
        <taxon>Medicago</taxon>
    </lineage>
</organism>
<proteinExistence type="predicted"/>
<dbReference type="EMBL" id="CM001221">
    <property type="protein sequence ID" value="KEH28486.1"/>
    <property type="molecule type" value="Genomic_DNA"/>
</dbReference>
<dbReference type="Proteomes" id="UP000002051">
    <property type="component" value="Chromosome 5"/>
</dbReference>
<name>A0A072UGE0_MEDTR</name>
<evidence type="ECO:0000256" key="1">
    <source>
        <dbReference type="SAM" id="Phobius"/>
    </source>
</evidence>
<reference evidence="3" key="3">
    <citation type="submission" date="2015-04" db="UniProtKB">
        <authorList>
            <consortium name="EnsemblPlants"/>
        </authorList>
    </citation>
    <scope>IDENTIFICATION</scope>
    <source>
        <strain evidence="3">cv. Jemalong A17</strain>
    </source>
</reference>
<keyword evidence="1 2" id="KW-0812">Transmembrane</keyword>
<evidence type="ECO:0000313" key="4">
    <source>
        <dbReference type="Proteomes" id="UP000002051"/>
    </source>
</evidence>
<dbReference type="EnsemblPlants" id="KEH28486">
    <property type="protein sequence ID" value="KEH28486"/>
    <property type="gene ID" value="MTR_5g098485"/>
</dbReference>
<reference evidence="2 4" key="2">
    <citation type="journal article" date="2014" name="BMC Genomics">
        <title>An improved genome release (version Mt4.0) for the model legume Medicago truncatula.</title>
        <authorList>
            <person name="Tang H."/>
            <person name="Krishnakumar V."/>
            <person name="Bidwell S."/>
            <person name="Rosen B."/>
            <person name="Chan A."/>
            <person name="Zhou S."/>
            <person name="Gentzbittel L."/>
            <person name="Childs K.L."/>
            <person name="Yandell M."/>
            <person name="Gundlach H."/>
            <person name="Mayer K.F."/>
            <person name="Schwartz D.C."/>
            <person name="Town C.D."/>
        </authorList>
    </citation>
    <scope>GENOME REANNOTATION</scope>
    <source>
        <strain evidence="2">A17</strain>
        <strain evidence="3 4">cv. Jemalong A17</strain>
    </source>
</reference>